<reference evidence="1" key="1">
    <citation type="journal article" date="2018" name="DNA Res.">
        <title>Multiple hybrid de novo genome assembly of finger millet, an orphan allotetraploid crop.</title>
        <authorList>
            <person name="Hatakeyama M."/>
            <person name="Aluri S."/>
            <person name="Balachadran M.T."/>
            <person name="Sivarajan S.R."/>
            <person name="Patrignani A."/>
            <person name="Gruter S."/>
            <person name="Poveda L."/>
            <person name="Shimizu-Inatsugi R."/>
            <person name="Baeten J."/>
            <person name="Francoijs K.J."/>
            <person name="Nataraja K.N."/>
            <person name="Reddy Y.A.N."/>
            <person name="Phadnis S."/>
            <person name="Ravikumar R.L."/>
            <person name="Schlapbach R."/>
            <person name="Sreeman S.M."/>
            <person name="Shimizu K.K."/>
        </authorList>
    </citation>
    <scope>NUCLEOTIDE SEQUENCE</scope>
</reference>
<organism evidence="1 2">
    <name type="scientific">Eleusine coracana subsp. coracana</name>
    <dbReference type="NCBI Taxonomy" id="191504"/>
    <lineage>
        <taxon>Eukaryota</taxon>
        <taxon>Viridiplantae</taxon>
        <taxon>Streptophyta</taxon>
        <taxon>Embryophyta</taxon>
        <taxon>Tracheophyta</taxon>
        <taxon>Spermatophyta</taxon>
        <taxon>Magnoliopsida</taxon>
        <taxon>Liliopsida</taxon>
        <taxon>Poales</taxon>
        <taxon>Poaceae</taxon>
        <taxon>PACMAD clade</taxon>
        <taxon>Chloridoideae</taxon>
        <taxon>Cynodonteae</taxon>
        <taxon>Eleusininae</taxon>
        <taxon>Eleusine</taxon>
    </lineage>
</organism>
<proteinExistence type="predicted"/>
<reference evidence="1" key="2">
    <citation type="submission" date="2021-12" db="EMBL/GenBank/DDBJ databases">
        <title>Resequencing data analysis of finger millet.</title>
        <authorList>
            <person name="Hatakeyama M."/>
            <person name="Aluri S."/>
            <person name="Balachadran M.T."/>
            <person name="Sivarajan S.R."/>
            <person name="Poveda L."/>
            <person name="Shimizu-Inatsugi R."/>
            <person name="Schlapbach R."/>
            <person name="Sreeman S.M."/>
            <person name="Shimizu K.K."/>
        </authorList>
    </citation>
    <scope>NUCLEOTIDE SEQUENCE</scope>
</reference>
<dbReference type="AlphaFoldDB" id="A0AAV5DSH8"/>
<sequence length="143" mass="15778">MDQDMVQGMVEVKVLECLKVVMEKVVVAVADVVVEMEDMVAVAVLAMVPDMVKVTELVSEVMRKVVVVAVVEDKVVGMDLDVDLVGVVAMDRVKEEVLVTTKVLVQANPQFMTDTKVVLLKSHQNSYAGVWAQHNVFTYSKVQ</sequence>
<keyword evidence="2" id="KW-1185">Reference proteome</keyword>
<accession>A0AAV5DSH8</accession>
<protein>
    <submittedName>
        <fullName evidence="1">Uncharacterized protein</fullName>
    </submittedName>
</protein>
<comment type="caution">
    <text evidence="1">The sequence shown here is derived from an EMBL/GenBank/DDBJ whole genome shotgun (WGS) entry which is preliminary data.</text>
</comment>
<evidence type="ECO:0000313" key="2">
    <source>
        <dbReference type="Proteomes" id="UP001054889"/>
    </source>
</evidence>
<dbReference type="Proteomes" id="UP001054889">
    <property type="component" value="Unassembled WGS sequence"/>
</dbReference>
<evidence type="ECO:0000313" key="1">
    <source>
        <dbReference type="EMBL" id="GJN13458.1"/>
    </source>
</evidence>
<name>A0AAV5DSH8_ELECO</name>
<dbReference type="EMBL" id="BQKI01000071">
    <property type="protein sequence ID" value="GJN13458.1"/>
    <property type="molecule type" value="Genomic_DNA"/>
</dbReference>
<gene>
    <name evidence="1" type="primary">gb00165</name>
    <name evidence="1" type="ORF">PR202_gb00165</name>
</gene>